<comment type="caution">
    <text evidence="2">The sequence shown here is derived from an EMBL/GenBank/DDBJ whole genome shotgun (WGS) entry which is preliminary data.</text>
</comment>
<keyword evidence="3" id="KW-1185">Reference proteome</keyword>
<gene>
    <name evidence="2" type="ORF">GIB67_012702</name>
</gene>
<name>A0A7J7NF41_9MAGN</name>
<proteinExistence type="predicted"/>
<reference evidence="2 3" key="1">
    <citation type="journal article" date="2020" name="IScience">
        <title>Genome Sequencing of the Endangered Kingdonia uniflora (Circaeasteraceae, Ranunculales) Reveals Potential Mechanisms of Evolutionary Specialization.</title>
        <authorList>
            <person name="Sun Y."/>
            <person name="Deng T."/>
            <person name="Zhang A."/>
            <person name="Moore M.J."/>
            <person name="Landis J.B."/>
            <person name="Lin N."/>
            <person name="Zhang H."/>
            <person name="Zhang X."/>
            <person name="Huang J."/>
            <person name="Zhang X."/>
            <person name="Sun H."/>
            <person name="Wang H."/>
        </authorList>
    </citation>
    <scope>NUCLEOTIDE SEQUENCE [LARGE SCALE GENOMIC DNA]</scope>
    <source>
        <strain evidence="2">TB1705</strain>
        <tissue evidence="2">Leaf</tissue>
    </source>
</reference>
<protein>
    <submittedName>
        <fullName evidence="2">Uncharacterized protein</fullName>
    </submittedName>
</protein>
<dbReference type="PANTHER" id="PTHR31659:SF9">
    <property type="entry name" value="PROTEIN: UPF0503-LIKE PROTEIN, PUTATIVE (DUF740)-RELATED"/>
    <property type="match status" value="1"/>
</dbReference>
<feature type="region of interest" description="Disordered" evidence="1">
    <location>
        <begin position="614"/>
        <end position="637"/>
    </location>
</feature>
<dbReference type="Pfam" id="PF05340">
    <property type="entry name" value="DUF740"/>
    <property type="match status" value="1"/>
</dbReference>
<feature type="compositionally biased region" description="Basic and acidic residues" evidence="1">
    <location>
        <begin position="579"/>
        <end position="588"/>
    </location>
</feature>
<dbReference type="Proteomes" id="UP000541444">
    <property type="component" value="Unassembled WGS sequence"/>
</dbReference>
<evidence type="ECO:0000256" key="1">
    <source>
        <dbReference type="SAM" id="MobiDB-lite"/>
    </source>
</evidence>
<feature type="region of interest" description="Disordered" evidence="1">
    <location>
        <begin position="369"/>
        <end position="421"/>
    </location>
</feature>
<dbReference type="PANTHER" id="PTHR31659">
    <property type="entry name" value="PROTEIN: UPF0503-LIKE PROTEIN, PUTATIVE (DUF740)-RELATED"/>
    <property type="match status" value="1"/>
</dbReference>
<accession>A0A7J7NF41</accession>
<dbReference type="InterPro" id="IPR008004">
    <property type="entry name" value="OCTOPUS-like"/>
</dbReference>
<organism evidence="2 3">
    <name type="scientific">Kingdonia uniflora</name>
    <dbReference type="NCBI Taxonomy" id="39325"/>
    <lineage>
        <taxon>Eukaryota</taxon>
        <taxon>Viridiplantae</taxon>
        <taxon>Streptophyta</taxon>
        <taxon>Embryophyta</taxon>
        <taxon>Tracheophyta</taxon>
        <taxon>Spermatophyta</taxon>
        <taxon>Magnoliopsida</taxon>
        <taxon>Ranunculales</taxon>
        <taxon>Circaeasteraceae</taxon>
        <taxon>Kingdonia</taxon>
    </lineage>
</organism>
<dbReference type="AlphaFoldDB" id="A0A7J7NF41"/>
<evidence type="ECO:0000313" key="2">
    <source>
        <dbReference type="EMBL" id="KAF6165805.1"/>
    </source>
</evidence>
<dbReference type="OrthoDB" id="758624at2759"/>
<evidence type="ECO:0000313" key="3">
    <source>
        <dbReference type="Proteomes" id="UP000541444"/>
    </source>
</evidence>
<sequence>MMNLEQLLPQPQPRLTICARHPDESFTGFCASCLCERLAGLDPANPTNTHLKPSTTSALKAIFKPSVDSSTSFFKELRRTKSFSGGRGERFSGVLEPKRRSCDVRGRSTLWTLFTRDDERKGVVWGDHIEVEARNLGFSGVGDPVFESNEDEDEVVDEEGDNEDEIQVCEDVVVGPSVPRNVNLVVEDRVEEIVEEEEVLKEDLKSIKDHISESQGKKPPLGRDLKEIAGSFWLAASVFSKKLQKWRRKQKMKKQNNGDSISTMPVNSKRVGARQFRDTQSEVGNYGFGRRSCDTDPRYSFDASRMSLDTGRMFLDASRMSLDAGRMSFDDPRYSMDEPRASWDGYLISKMFPRLPPSMLSVVENAPKSVARSDSQIPVGLPINEGGEKTPGGSAQTRDYYSDSSRRRSLDRSSSIRKPVVAEVDDMKSVPKEKVSPETTNDYINGAKVLVTDKYSNRSESFESTFRDNASIVGDGEVPKNCKKSRRWRKGWNIWSLIQKRGGAKNGEEERHGRQNVVQRSFSESWQEFRRGDVGVKGALNRKVFRSNSSVSARSFINTGGLFGSRGSNRETNGQGKKKRDEFVLDRNRSARYSPNNVDNGLLRFYLTPLRGSRRSFSGKSRPNHSHSIARSVQRLY</sequence>
<feature type="compositionally biased region" description="Polar residues" evidence="1">
    <location>
        <begin position="566"/>
        <end position="575"/>
    </location>
</feature>
<dbReference type="EMBL" id="JACGCM010000816">
    <property type="protein sequence ID" value="KAF6165805.1"/>
    <property type="molecule type" value="Genomic_DNA"/>
</dbReference>
<feature type="region of interest" description="Disordered" evidence="1">
    <location>
        <begin position="562"/>
        <end position="588"/>
    </location>
</feature>
<feature type="compositionally biased region" description="Basic and acidic residues" evidence="1">
    <location>
        <begin position="400"/>
        <end position="411"/>
    </location>
</feature>